<proteinExistence type="predicted"/>
<sequence>MWLRFFSLLLCMTFSVFAAGHHHSHLHSHHHGHKRASNSSSHDGSSLDAARKLLAAGQAAMAHANRAIIANPRPNRLEVLNSTELRKAQRAPPPLDYRNVTAKSLKTRDSGNGTTKDLRYSVPDELIKAARLLSEKWKPSSNDLDGGYAADVQHLKDTFLYKNNDTNMMPPMLQYDSGLIKPVNEPPSAFRYSANDSDVAEHVVDKDKELHKRASDGVADDTDAINKAISSGGRCGGGKCTGSTIYPATVYFPPGTYKVSSSIIQYYNTEMIGNPLDLPTIIAAPSFVGLGVITSNVYTGETSEWYLNQNNFLRSVRNFIIDVRPTPANAQVCGIHWQVAQGTSLENIHFYMTKFKDDPKTTQQGIYMENGSGGFLSDLYFVGGKFGAYMGNQQFTASGLYFEEADTAIQIHWDWGWTMQNIVVDNCKTGLTIVGGAGGPMSTGQGIGSLHMTDLRFHYVKVAVSTSIMSDNSTALLLSNSGFYNVDTIVEDTSKKQVLLRGGSGTVNVDTWGFGRVTSANGTTAFHNGANLDSPVRNSSLVTGGRKQLFTRRRPKYDDLGFSQILDAKAYGAKGDGKTDDTAVLKHLFSAAANMSAIVYIPFGVYIITDTVEIPVGSRVIGQAWPQIMATGSKFSDALKPRVAVRVGLPGQVGVVEIQTMMMTVKGATAGAIMMEWNVHESSQGSVGLWDSHFRVGGAAGTDLTVKDCPKLSGKVNPNCVAASLMLHLTPDSSGYFENVWMWSADHDFDTADQTQVDIYVGRGMLIESKGPTWLWGTSVEHCVLYQYQLSGAQNVVMGLIQTETPYFQSFPEAPAPFTPGAFPNDPEFHNCTKTSKSCAMAWALRIIDSSAVHVLSAGLYSFFNRYDQTCLKSGRHDCQDKIFYTEQSYDVWVQNLVTLGSIEMVSPLNGVPTPGKPNRNGFASSILAWLGGSKNVTGQRNFQGYRIHSETTIDIGDFSEACQNALTALLRCDNYTAEWTRPSYHGVLPQEVDVDSVCDKGCAQAMSDWRSAVDSYCGNSTWHNGAAAGVLGSFISQGINETCQIDKKTGKYCNDIIYNFTLSETIDKMPNNELCSDCYVGRLKMMQASPFSYYNRDSFYEDALKQAVKRCSLSNQPTTAKDSPFPPEPSEPTFCLSDVTYTTKAGDTCDSLALKYSVSSAAIFIGNPDILDCNDMVEGVSICLPLQCKTYKLEKDDTCISVAYATGLDQGDIRPLNPWVHELCGNLQSATETLGRVICITPPGGKFDHDVNTTNSDPAYSEYADKAVSPPNGATLADKTIKDCGRWYTVQKGDDCARVLVQHHISLPLFTQANPSVSQDNCNADLIPGRTYCVGPTKEAFAAKPKPIPPNRRFGCFAREADTTNRTVLTLDGINHVKPMSIIACQSYCFQQGWTVWGIQNGDSCFCDNRLRMDSQIIDDSKCNMHCNGNTTNVCGGKDAIEVFSDKEMLRVEYESLGCYVHDGKTRVIQGTTGGDTIDSPDEMSVDACASLCTVDKGADFFALWEGHFCTCGMTMAPGAKKVKQAKQNSESSERSSTRYTVKGKAEAVIDKAKSQPVLVPDPAPLNLNSGQGKAIGAGVTRYDALAWCAMAACLRSQSSALSSNACNLGVNLSRRAQSFICWLAYVIAPATTWHAPGEKSTCKLEELRPTGIPAFQSPVQTVAQGKAKHSWRQPSILEVPNMPSHILQSHVFIQLVYNAQRQRPSWSQPTVHIMSGPRPTQPVVQRDGFQLSKGRFTRINGDIGRVEGSRLKELFDPSSLQLPQDRMKAEQSAQQLFNKKFFSAQLGHYGIKRPRDIRNPNSGQLRELLRAAVLNGQCDQVPERVANLKQAMELELEPMHQQWVIDVQAWEATRRQQQEEALNNKSPGEKANIDINWFMNYYFLTDGKPDRRKTPEPLALYGYNNLGRNIENLVDRVPGLVWARGGTQFRTTMCIGWGHKAHALARKITAKAWAAKRKQEKTDQENAMKAHQDYLSRSNQGGSSRAGNESPQTSFDLRQCRGSYAVESNRLFGAWEDMFEEIYGSTAPRPRFTLDIRDSKVAGILTAAVDFASFQGAMILSDSKRKLRDFLRDENEVDEYSDCDYDGEYGTEDEEDEEDEEDDESDEIDDDGDDEEKDESDDDDDDDDDKDWESVSSSPSASRRVFFRIRGCESGEYDSDPRPGYLDFSNDGCASFRGQCDLPTDMDVDLKGYKVSDVPAPAKRGGDFEWSVSTTYGGLY</sequence>
<reference evidence="1" key="1">
    <citation type="submission" date="2022-08" db="EMBL/GenBank/DDBJ databases">
        <title>Genome Sequence of Fusarium decemcellulare.</title>
        <authorList>
            <person name="Buettner E."/>
        </authorList>
    </citation>
    <scope>NUCLEOTIDE SEQUENCE</scope>
    <source>
        <strain evidence="1">Babe19</strain>
    </source>
</reference>
<dbReference type="EMBL" id="JANRMS010000207">
    <property type="protein sequence ID" value="KAJ3544191.1"/>
    <property type="molecule type" value="Genomic_DNA"/>
</dbReference>
<comment type="caution">
    <text evidence="1">The sequence shown here is derived from an EMBL/GenBank/DDBJ whole genome shotgun (WGS) entry which is preliminary data.</text>
</comment>
<evidence type="ECO:0000313" key="2">
    <source>
        <dbReference type="Proteomes" id="UP001148629"/>
    </source>
</evidence>
<name>A0ACC1SQI1_9HYPO</name>
<evidence type="ECO:0000313" key="1">
    <source>
        <dbReference type="EMBL" id="KAJ3544191.1"/>
    </source>
</evidence>
<organism evidence="1 2">
    <name type="scientific">Fusarium decemcellulare</name>
    <dbReference type="NCBI Taxonomy" id="57161"/>
    <lineage>
        <taxon>Eukaryota</taxon>
        <taxon>Fungi</taxon>
        <taxon>Dikarya</taxon>
        <taxon>Ascomycota</taxon>
        <taxon>Pezizomycotina</taxon>
        <taxon>Sordariomycetes</taxon>
        <taxon>Hypocreomycetidae</taxon>
        <taxon>Hypocreales</taxon>
        <taxon>Nectriaceae</taxon>
        <taxon>Fusarium</taxon>
        <taxon>Fusarium decemcellulare species complex</taxon>
    </lineage>
</organism>
<keyword evidence="2" id="KW-1185">Reference proteome</keyword>
<gene>
    <name evidence="1" type="ORF">NM208_g3187</name>
</gene>
<protein>
    <submittedName>
        <fullName evidence="1">Uncharacterized protein</fullName>
    </submittedName>
</protein>
<dbReference type="Proteomes" id="UP001148629">
    <property type="component" value="Unassembled WGS sequence"/>
</dbReference>
<accession>A0ACC1SQI1</accession>